<evidence type="ECO:0000313" key="1">
    <source>
        <dbReference type="EMBL" id="RMN13944.1"/>
    </source>
</evidence>
<dbReference type="AlphaFoldDB" id="A0A3M3JSP4"/>
<gene>
    <name evidence="1" type="ORF">ALQ65_200072</name>
</gene>
<proteinExistence type="predicted"/>
<dbReference type="Proteomes" id="UP000271468">
    <property type="component" value="Unassembled WGS sequence"/>
</dbReference>
<reference evidence="1 2" key="1">
    <citation type="submission" date="2018-08" db="EMBL/GenBank/DDBJ databases">
        <title>Recombination of ecologically and evolutionarily significant loci maintains genetic cohesion in the Pseudomonas syringae species complex.</title>
        <authorList>
            <person name="Dillon M."/>
            <person name="Thakur S."/>
            <person name="Almeida R.N.D."/>
            <person name="Weir B.S."/>
            <person name="Guttman D.S."/>
        </authorList>
    </citation>
    <scope>NUCLEOTIDE SEQUENCE [LARGE SCALE GENOMIC DNA]</scope>
    <source>
        <strain evidence="1 2">ICMP 12341</strain>
    </source>
</reference>
<name>A0A3M3JSP4_9PSED</name>
<sequence>MRLKMLKELYSAGVLSQATVEPTDSDGQTWKLVLHKTNGDCLSVCIAKRPEDKVYLRLNAALMDAHRVGFRNVEIRLPADFLHEDSKQNRR</sequence>
<organism evidence="1 2">
    <name type="scientific">Pseudomonas syringae pv. coriandricola</name>
    <dbReference type="NCBI Taxonomy" id="264453"/>
    <lineage>
        <taxon>Bacteria</taxon>
        <taxon>Pseudomonadati</taxon>
        <taxon>Pseudomonadota</taxon>
        <taxon>Gammaproteobacteria</taxon>
        <taxon>Pseudomonadales</taxon>
        <taxon>Pseudomonadaceae</taxon>
        <taxon>Pseudomonas</taxon>
    </lineage>
</organism>
<dbReference type="EMBL" id="RBOV01000075">
    <property type="protein sequence ID" value="RMN13944.1"/>
    <property type="molecule type" value="Genomic_DNA"/>
</dbReference>
<evidence type="ECO:0000313" key="2">
    <source>
        <dbReference type="Proteomes" id="UP000271468"/>
    </source>
</evidence>
<comment type="caution">
    <text evidence="1">The sequence shown here is derived from an EMBL/GenBank/DDBJ whole genome shotgun (WGS) entry which is preliminary data.</text>
</comment>
<protein>
    <recommendedName>
        <fullName evidence="3">Plasmid replication protein RepB</fullName>
    </recommendedName>
</protein>
<accession>A0A3M3JSP4</accession>
<evidence type="ECO:0008006" key="3">
    <source>
        <dbReference type="Google" id="ProtNLM"/>
    </source>
</evidence>